<accession>A0A1L8RHL2</accession>
<evidence type="ECO:0000256" key="5">
    <source>
        <dbReference type="ARBA" id="ARBA00022617"/>
    </source>
</evidence>
<dbReference type="GO" id="GO:0016682">
    <property type="term" value="F:oxidoreductase activity, acting on diphenols and related substances as donors, oxygen as acceptor"/>
    <property type="evidence" value="ECO:0007669"/>
    <property type="project" value="TreeGrafter"/>
</dbReference>
<sequence>MLAMSMFVTTMSRIQFALTAIVHFFFVPTTVGLMAATLIFELLYVFGKKETEHYGRLALFFAKLYFVSFATGVVTGLIMEFQFGMNWSVYAYFFGDVIGVPLALEGIMAFFMESTLIGLWRFTWGKINKKLHVLFGALLFITSLFSIVWIITINAFMQNPVGFTMVNGRAQLDSVISLLRNPQYWPEALHVFFAIMILGGLVTAGVSAWQILRKRDTVLFKKAVQIGVLMFLPAAIIQPQMGDDQIAATLNLQPMKFAAAEAQYEDEGSTTTGTPWDVVAWIDESEHKSYGLGIPGLGSYFGSGKFVGASAGMNSIAQTYHEKYDQEVAASYDGDMTYYPPVTLIFWCMRWMVFSGYYYIIFGMIALFLLHRRKKAKRRLKNTRVC</sequence>
<keyword evidence="14" id="KW-1185">Reference proteome</keyword>
<keyword evidence="4" id="KW-1003">Cell membrane</keyword>
<evidence type="ECO:0000256" key="1">
    <source>
        <dbReference type="ARBA" id="ARBA00004651"/>
    </source>
</evidence>
<dbReference type="PANTHER" id="PTHR30365:SF15">
    <property type="entry name" value="CYTOCHROME BD UBIQUINOL OXIDASE SUBUNIT 1"/>
    <property type="match status" value="1"/>
</dbReference>
<evidence type="ECO:0000256" key="12">
    <source>
        <dbReference type="SAM" id="Phobius"/>
    </source>
</evidence>
<dbReference type="GO" id="GO:0009055">
    <property type="term" value="F:electron transfer activity"/>
    <property type="evidence" value="ECO:0007669"/>
    <property type="project" value="InterPro"/>
</dbReference>
<evidence type="ECO:0000256" key="3">
    <source>
        <dbReference type="ARBA" id="ARBA00022448"/>
    </source>
</evidence>
<feature type="transmembrane region" description="Helical" evidence="12">
    <location>
        <begin position="20"/>
        <end position="45"/>
    </location>
</feature>
<feature type="transmembrane region" description="Helical" evidence="12">
    <location>
        <begin position="223"/>
        <end position="241"/>
    </location>
</feature>
<evidence type="ECO:0000313" key="13">
    <source>
        <dbReference type="EMBL" id="OJG19246.1"/>
    </source>
</evidence>
<comment type="caution">
    <text evidence="13">The sequence shown here is derived from an EMBL/GenBank/DDBJ whole genome shotgun (WGS) entry which is preliminary data.</text>
</comment>
<protein>
    <submittedName>
        <fullName evidence="13">Cytochrome D ubiquinol oxidase subunit I</fullName>
    </submittedName>
</protein>
<name>A0A1L8RHL2_9ENTE</name>
<gene>
    <name evidence="13" type="ORF">RU97_GL000817</name>
</gene>
<keyword evidence="11 12" id="KW-0472">Membrane</keyword>
<evidence type="ECO:0000256" key="2">
    <source>
        <dbReference type="ARBA" id="ARBA00009819"/>
    </source>
</evidence>
<feature type="transmembrane region" description="Helical" evidence="12">
    <location>
        <begin position="90"/>
        <end position="112"/>
    </location>
</feature>
<evidence type="ECO:0000256" key="6">
    <source>
        <dbReference type="ARBA" id="ARBA00022692"/>
    </source>
</evidence>
<comment type="similarity">
    <text evidence="2">Belongs to the cytochrome ubiquinol oxidase subunit 1 family.</text>
</comment>
<dbReference type="GO" id="GO:0019646">
    <property type="term" value="P:aerobic electron transport chain"/>
    <property type="evidence" value="ECO:0007669"/>
    <property type="project" value="InterPro"/>
</dbReference>
<dbReference type="GO" id="GO:0046872">
    <property type="term" value="F:metal ion binding"/>
    <property type="evidence" value="ECO:0007669"/>
    <property type="project" value="UniProtKB-KW"/>
</dbReference>
<keyword evidence="6 12" id="KW-0812">Transmembrane</keyword>
<keyword evidence="10" id="KW-0408">Iron</keyword>
<dbReference type="GO" id="GO:0020037">
    <property type="term" value="F:heme binding"/>
    <property type="evidence" value="ECO:0007669"/>
    <property type="project" value="TreeGrafter"/>
</dbReference>
<dbReference type="STRING" id="214095.RU97_GL000817"/>
<evidence type="ECO:0000256" key="9">
    <source>
        <dbReference type="ARBA" id="ARBA00022989"/>
    </source>
</evidence>
<evidence type="ECO:0000256" key="11">
    <source>
        <dbReference type="ARBA" id="ARBA00023136"/>
    </source>
</evidence>
<keyword evidence="5" id="KW-0349">Heme</keyword>
<dbReference type="GO" id="GO:0005886">
    <property type="term" value="C:plasma membrane"/>
    <property type="evidence" value="ECO:0007669"/>
    <property type="project" value="UniProtKB-SubCell"/>
</dbReference>
<keyword evidence="9 12" id="KW-1133">Transmembrane helix</keyword>
<feature type="transmembrane region" description="Helical" evidence="12">
    <location>
        <begin position="133"/>
        <end position="157"/>
    </location>
</feature>
<dbReference type="AlphaFoldDB" id="A0A1L8RHL2"/>
<evidence type="ECO:0000256" key="4">
    <source>
        <dbReference type="ARBA" id="ARBA00022475"/>
    </source>
</evidence>
<dbReference type="GO" id="GO:0070069">
    <property type="term" value="C:cytochrome complex"/>
    <property type="evidence" value="ECO:0007669"/>
    <property type="project" value="InterPro"/>
</dbReference>
<dbReference type="Pfam" id="PF01654">
    <property type="entry name" value="Cyt_bd_oxida_I"/>
    <property type="match status" value="1"/>
</dbReference>
<feature type="transmembrane region" description="Helical" evidence="12">
    <location>
        <begin position="344"/>
        <end position="370"/>
    </location>
</feature>
<dbReference type="EMBL" id="JXKH01000002">
    <property type="protein sequence ID" value="OJG19246.1"/>
    <property type="molecule type" value="Genomic_DNA"/>
</dbReference>
<evidence type="ECO:0000256" key="10">
    <source>
        <dbReference type="ARBA" id="ARBA00023004"/>
    </source>
</evidence>
<feature type="transmembrane region" description="Helical" evidence="12">
    <location>
        <begin position="188"/>
        <end position="211"/>
    </location>
</feature>
<organism evidence="13 14">
    <name type="scientific">Enterococcus canis</name>
    <dbReference type="NCBI Taxonomy" id="214095"/>
    <lineage>
        <taxon>Bacteria</taxon>
        <taxon>Bacillati</taxon>
        <taxon>Bacillota</taxon>
        <taxon>Bacilli</taxon>
        <taxon>Lactobacillales</taxon>
        <taxon>Enterococcaceae</taxon>
        <taxon>Enterococcus</taxon>
    </lineage>
</organism>
<feature type="transmembrane region" description="Helical" evidence="12">
    <location>
        <begin position="57"/>
        <end position="78"/>
    </location>
</feature>
<dbReference type="PANTHER" id="PTHR30365">
    <property type="entry name" value="CYTOCHROME D UBIQUINOL OXIDASE"/>
    <property type="match status" value="1"/>
</dbReference>
<comment type="subcellular location">
    <subcellularLocation>
        <location evidence="1">Cell membrane</location>
        <topology evidence="1">Multi-pass membrane protein</topology>
    </subcellularLocation>
</comment>
<reference evidence="13 14" key="1">
    <citation type="submission" date="2014-12" db="EMBL/GenBank/DDBJ databases">
        <title>Draft genome sequences of 29 type strains of Enterococci.</title>
        <authorList>
            <person name="Zhong Z."/>
            <person name="Sun Z."/>
            <person name="Liu W."/>
            <person name="Zhang W."/>
            <person name="Zhang H."/>
        </authorList>
    </citation>
    <scope>NUCLEOTIDE SEQUENCE [LARGE SCALE GENOMIC DNA]</scope>
    <source>
        <strain evidence="13 14">DSM 17029</strain>
    </source>
</reference>
<keyword evidence="7" id="KW-0479">Metal-binding</keyword>
<dbReference type="Proteomes" id="UP000181884">
    <property type="component" value="Unassembled WGS sequence"/>
</dbReference>
<keyword evidence="8" id="KW-0249">Electron transport</keyword>
<proteinExistence type="inferred from homology"/>
<evidence type="ECO:0000256" key="7">
    <source>
        <dbReference type="ARBA" id="ARBA00022723"/>
    </source>
</evidence>
<dbReference type="InterPro" id="IPR002585">
    <property type="entry name" value="Cyt-d_ubiquinol_oxidase_su_1"/>
</dbReference>
<keyword evidence="3" id="KW-0813">Transport</keyword>
<evidence type="ECO:0000313" key="14">
    <source>
        <dbReference type="Proteomes" id="UP000181884"/>
    </source>
</evidence>
<evidence type="ECO:0000256" key="8">
    <source>
        <dbReference type="ARBA" id="ARBA00022982"/>
    </source>
</evidence>